<accession>A0AAN6X7T9</accession>
<reference evidence="1" key="2">
    <citation type="submission" date="2023-05" db="EMBL/GenBank/DDBJ databases">
        <authorList>
            <consortium name="Lawrence Berkeley National Laboratory"/>
            <person name="Steindorff A."/>
            <person name="Hensen N."/>
            <person name="Bonometti L."/>
            <person name="Westerberg I."/>
            <person name="Brannstrom I.O."/>
            <person name="Guillou S."/>
            <person name="Cros-Aarteil S."/>
            <person name="Calhoun S."/>
            <person name="Haridas S."/>
            <person name="Kuo A."/>
            <person name="Mondo S."/>
            <person name="Pangilinan J."/>
            <person name="Riley R."/>
            <person name="Labutti K."/>
            <person name="Andreopoulos B."/>
            <person name="Lipzen A."/>
            <person name="Chen C."/>
            <person name="Yanf M."/>
            <person name="Daum C."/>
            <person name="Ng V."/>
            <person name="Clum A."/>
            <person name="Ohm R."/>
            <person name="Martin F."/>
            <person name="Silar P."/>
            <person name="Natvig D."/>
            <person name="Lalanne C."/>
            <person name="Gautier V."/>
            <person name="Ament-Velasquez S.L."/>
            <person name="Kruys A."/>
            <person name="Hutchinson M.I."/>
            <person name="Powell A.J."/>
            <person name="Barry K."/>
            <person name="Miller A.N."/>
            <person name="Grigoriev I.V."/>
            <person name="Debuchy R."/>
            <person name="Gladieux P."/>
            <person name="Thoren M.H."/>
            <person name="Johannesson H."/>
        </authorList>
    </citation>
    <scope>NUCLEOTIDE SEQUENCE</scope>
    <source>
        <strain evidence="1">CBS 315.58</strain>
    </source>
</reference>
<dbReference type="EMBL" id="MU864060">
    <property type="protein sequence ID" value="KAK4194450.1"/>
    <property type="molecule type" value="Genomic_DNA"/>
</dbReference>
<evidence type="ECO:0000313" key="2">
    <source>
        <dbReference type="Proteomes" id="UP001303160"/>
    </source>
</evidence>
<dbReference type="AlphaFoldDB" id="A0AAN6X7T9"/>
<name>A0AAN6X7T9_9PEZI</name>
<sequence>NECERDGEIKVIISLLSQVKSLGSIRLKASLTSRPELSIRLDFNMIKGKYQDLVLPEIPKLIIEHDIAAYLDFELASIRNEHNALFPNHSSGLARLPDCPRLGQDGFGFSFCSHCCRFLRDPAWAVG</sequence>
<reference evidence="1" key="1">
    <citation type="journal article" date="2023" name="Mol. Phylogenet. Evol.">
        <title>Genome-scale phylogeny and comparative genomics of the fungal order Sordariales.</title>
        <authorList>
            <person name="Hensen N."/>
            <person name="Bonometti L."/>
            <person name="Westerberg I."/>
            <person name="Brannstrom I.O."/>
            <person name="Guillou S."/>
            <person name="Cros-Aarteil S."/>
            <person name="Calhoun S."/>
            <person name="Haridas S."/>
            <person name="Kuo A."/>
            <person name="Mondo S."/>
            <person name="Pangilinan J."/>
            <person name="Riley R."/>
            <person name="LaButti K."/>
            <person name="Andreopoulos B."/>
            <person name="Lipzen A."/>
            <person name="Chen C."/>
            <person name="Yan M."/>
            <person name="Daum C."/>
            <person name="Ng V."/>
            <person name="Clum A."/>
            <person name="Steindorff A."/>
            <person name="Ohm R.A."/>
            <person name="Martin F."/>
            <person name="Silar P."/>
            <person name="Natvig D.O."/>
            <person name="Lalanne C."/>
            <person name="Gautier V."/>
            <person name="Ament-Velasquez S.L."/>
            <person name="Kruys A."/>
            <person name="Hutchinson M.I."/>
            <person name="Powell A.J."/>
            <person name="Barry K."/>
            <person name="Miller A.N."/>
            <person name="Grigoriev I.V."/>
            <person name="Debuchy R."/>
            <person name="Gladieux P."/>
            <person name="Hiltunen Thoren M."/>
            <person name="Johannesson H."/>
        </authorList>
    </citation>
    <scope>NUCLEOTIDE SEQUENCE</scope>
    <source>
        <strain evidence="1">CBS 315.58</strain>
    </source>
</reference>
<evidence type="ECO:0000313" key="1">
    <source>
        <dbReference type="EMBL" id="KAK4194450.1"/>
    </source>
</evidence>
<keyword evidence="2" id="KW-1185">Reference proteome</keyword>
<protein>
    <submittedName>
        <fullName evidence="1">Uncharacterized protein</fullName>
    </submittedName>
</protein>
<feature type="non-terminal residue" evidence="1">
    <location>
        <position position="1"/>
    </location>
</feature>
<dbReference type="Proteomes" id="UP001303160">
    <property type="component" value="Unassembled WGS sequence"/>
</dbReference>
<feature type="non-terminal residue" evidence="1">
    <location>
        <position position="127"/>
    </location>
</feature>
<gene>
    <name evidence="1" type="ORF">QBC40DRAFT_319475</name>
</gene>
<comment type="caution">
    <text evidence="1">The sequence shown here is derived from an EMBL/GenBank/DDBJ whole genome shotgun (WGS) entry which is preliminary data.</text>
</comment>
<proteinExistence type="predicted"/>
<organism evidence="1 2">
    <name type="scientific">Triangularia verruculosa</name>
    <dbReference type="NCBI Taxonomy" id="2587418"/>
    <lineage>
        <taxon>Eukaryota</taxon>
        <taxon>Fungi</taxon>
        <taxon>Dikarya</taxon>
        <taxon>Ascomycota</taxon>
        <taxon>Pezizomycotina</taxon>
        <taxon>Sordariomycetes</taxon>
        <taxon>Sordariomycetidae</taxon>
        <taxon>Sordariales</taxon>
        <taxon>Podosporaceae</taxon>
        <taxon>Triangularia</taxon>
    </lineage>
</organism>